<dbReference type="PANTHER" id="PTHR46663">
    <property type="entry name" value="DIGUANYLATE CYCLASE DGCT-RELATED"/>
    <property type="match status" value="1"/>
</dbReference>
<feature type="transmembrane region" description="Helical" evidence="1">
    <location>
        <begin position="85"/>
        <end position="109"/>
    </location>
</feature>
<evidence type="ECO:0000256" key="1">
    <source>
        <dbReference type="SAM" id="Phobius"/>
    </source>
</evidence>
<dbReference type="Proteomes" id="UP000467327">
    <property type="component" value="Chromosome"/>
</dbReference>
<dbReference type="SUPFAM" id="SSF55785">
    <property type="entry name" value="PYP-like sensor domain (PAS domain)"/>
    <property type="match status" value="1"/>
</dbReference>
<evidence type="ECO:0000259" key="3">
    <source>
        <dbReference type="PROSITE" id="PS50887"/>
    </source>
</evidence>
<dbReference type="InterPro" id="IPR000014">
    <property type="entry name" value="PAS"/>
</dbReference>
<dbReference type="PROSITE" id="PS50113">
    <property type="entry name" value="PAC"/>
    <property type="match status" value="1"/>
</dbReference>
<dbReference type="InterPro" id="IPR029787">
    <property type="entry name" value="Nucleotide_cyclase"/>
</dbReference>
<dbReference type="FunFam" id="3.30.70.270:FF:000001">
    <property type="entry name" value="Diguanylate cyclase domain protein"/>
    <property type="match status" value="1"/>
</dbReference>
<keyword evidence="1" id="KW-1133">Transmembrane helix</keyword>
<feature type="transmembrane region" description="Helical" evidence="1">
    <location>
        <begin position="233"/>
        <end position="253"/>
    </location>
</feature>
<organism evidence="4 5">
    <name type="scientific">Mycolicibacterium aichiense</name>
    <dbReference type="NCBI Taxonomy" id="1799"/>
    <lineage>
        <taxon>Bacteria</taxon>
        <taxon>Bacillati</taxon>
        <taxon>Actinomycetota</taxon>
        <taxon>Actinomycetes</taxon>
        <taxon>Mycobacteriales</taxon>
        <taxon>Mycobacteriaceae</taxon>
        <taxon>Mycolicibacterium</taxon>
    </lineage>
</organism>
<dbReference type="CDD" id="cd00130">
    <property type="entry name" value="PAS"/>
    <property type="match status" value="1"/>
</dbReference>
<name>A0AAD1HLU7_9MYCO</name>
<dbReference type="RefSeq" id="WP_232077535.1">
    <property type="nucleotide sequence ID" value="NZ_AP022561.1"/>
</dbReference>
<dbReference type="SMART" id="SM00267">
    <property type="entry name" value="GGDEF"/>
    <property type="match status" value="1"/>
</dbReference>
<feature type="domain" description="PAC" evidence="2">
    <location>
        <begin position="369"/>
        <end position="421"/>
    </location>
</feature>
<feature type="domain" description="GGDEF" evidence="3">
    <location>
        <begin position="453"/>
        <end position="585"/>
    </location>
</feature>
<evidence type="ECO:0000259" key="2">
    <source>
        <dbReference type="PROSITE" id="PS50113"/>
    </source>
</evidence>
<feature type="transmembrane region" description="Helical" evidence="1">
    <location>
        <begin position="259"/>
        <end position="280"/>
    </location>
</feature>
<accession>A0AAD1HLU7</accession>
<dbReference type="Pfam" id="PF00990">
    <property type="entry name" value="GGDEF"/>
    <property type="match status" value="1"/>
</dbReference>
<reference evidence="4 5" key="1">
    <citation type="journal article" date="2019" name="Emerg. Microbes Infect.">
        <title>Comprehensive subspecies identification of 175 nontuberculous mycobacteria species based on 7547 genomic profiles.</title>
        <authorList>
            <person name="Matsumoto Y."/>
            <person name="Kinjo T."/>
            <person name="Motooka D."/>
            <person name="Nabeya D."/>
            <person name="Jung N."/>
            <person name="Uechi K."/>
            <person name="Horii T."/>
            <person name="Iida T."/>
            <person name="Fujita J."/>
            <person name="Nakamura S."/>
        </authorList>
    </citation>
    <scope>NUCLEOTIDE SEQUENCE [LARGE SCALE GENOMIC DNA]</scope>
    <source>
        <strain evidence="4 5">JCM 6376</strain>
    </source>
</reference>
<gene>
    <name evidence="4" type="ORF">MAIC_13490</name>
</gene>
<dbReference type="Gene3D" id="3.30.450.20">
    <property type="entry name" value="PAS domain"/>
    <property type="match status" value="1"/>
</dbReference>
<dbReference type="EMBL" id="AP022561">
    <property type="protein sequence ID" value="BBX06546.1"/>
    <property type="molecule type" value="Genomic_DNA"/>
</dbReference>
<dbReference type="AlphaFoldDB" id="A0AAD1HLU7"/>
<keyword evidence="1" id="KW-0472">Membrane</keyword>
<keyword evidence="1" id="KW-0812">Transmembrane</keyword>
<evidence type="ECO:0008006" key="6">
    <source>
        <dbReference type="Google" id="ProtNLM"/>
    </source>
</evidence>
<dbReference type="Gene3D" id="3.30.70.270">
    <property type="match status" value="1"/>
</dbReference>
<protein>
    <recommendedName>
        <fullName evidence="6">Diguanylate cyclase</fullName>
    </recommendedName>
</protein>
<feature type="transmembrane region" description="Helical" evidence="1">
    <location>
        <begin position="129"/>
        <end position="147"/>
    </location>
</feature>
<feature type="transmembrane region" description="Helical" evidence="1">
    <location>
        <begin position="159"/>
        <end position="179"/>
    </location>
</feature>
<proteinExistence type="predicted"/>
<dbReference type="SUPFAM" id="SSF55073">
    <property type="entry name" value="Nucleotide cyclase"/>
    <property type="match status" value="1"/>
</dbReference>
<dbReference type="CDD" id="cd01949">
    <property type="entry name" value="GGDEF"/>
    <property type="match status" value="1"/>
</dbReference>
<dbReference type="InterPro" id="IPR035965">
    <property type="entry name" value="PAS-like_dom_sf"/>
</dbReference>
<dbReference type="InterPro" id="IPR043128">
    <property type="entry name" value="Rev_trsase/Diguanyl_cyclase"/>
</dbReference>
<dbReference type="InterPro" id="IPR052163">
    <property type="entry name" value="DGC-Regulatory_Protein"/>
</dbReference>
<feature type="transmembrane region" description="Helical" evidence="1">
    <location>
        <begin position="20"/>
        <end position="36"/>
    </location>
</feature>
<evidence type="ECO:0000313" key="4">
    <source>
        <dbReference type="EMBL" id="BBX06546.1"/>
    </source>
</evidence>
<dbReference type="InterPro" id="IPR000160">
    <property type="entry name" value="GGDEF_dom"/>
</dbReference>
<dbReference type="KEGG" id="maic:MAIC_13490"/>
<dbReference type="PROSITE" id="PS50887">
    <property type="entry name" value="GGDEF"/>
    <property type="match status" value="1"/>
</dbReference>
<dbReference type="InterPro" id="IPR000700">
    <property type="entry name" value="PAS-assoc_C"/>
</dbReference>
<dbReference type="NCBIfam" id="TIGR00254">
    <property type="entry name" value="GGDEF"/>
    <property type="match status" value="1"/>
</dbReference>
<sequence>MAETELDAQLETLVRRAGRTALAVVFVVTAADWLGWATGTERLTRVFRSWPQMTPWGALVMATLGVAILLQSGRATPGRVWVARALAMACAAIATVFIAEYATGLAFGVDRLWFPGGVAAMQRPYPGRPAVQTAVTVLLLGIAVALMRLDHRAVRSVRTVCLVSAAIMPFLVTVVYTFHALSVIETTPSTGMGIATAVSLLLLIAATFAGRVDANPVAWLLARPDGLGLVRMAALFVALPLVVGLSRLAFLAFGVEEGAVWPLSISAGAAVIGVAVFYLSQREQRLLIDRALLIREREDAEARYRILAENAVDAVIHLRGTQVVWASPSVRTTFGDRSWIGSDFDRHIHADDVGLVSVGRQPTGAAEPAVERFRIMRADGGHHWVDCRSKPYVGGDGETDGVIAALRVVDDQVEFERRLERLARFDELTGLVNRAEAIARLESALAALASDGGCLGVLFCDVDGFKRINDQWGHAVGDTVLAALATRIRDCVRQGDTVGRTGGDEILVLLPAVRDLDAVIEIAESIRHRAAEPIYHPGGIIHASLSIGATLAVPGETATTATARADEAMYRAKETGRNTVVQVLGA</sequence>
<dbReference type="PANTHER" id="PTHR46663:SF4">
    <property type="entry name" value="DIGUANYLATE CYCLASE DGCT-RELATED"/>
    <property type="match status" value="1"/>
</dbReference>
<feature type="transmembrane region" description="Helical" evidence="1">
    <location>
        <begin position="191"/>
        <end position="212"/>
    </location>
</feature>
<keyword evidence="5" id="KW-1185">Reference proteome</keyword>
<feature type="transmembrane region" description="Helical" evidence="1">
    <location>
        <begin position="56"/>
        <end position="73"/>
    </location>
</feature>
<evidence type="ECO:0000313" key="5">
    <source>
        <dbReference type="Proteomes" id="UP000467327"/>
    </source>
</evidence>